<evidence type="ECO:0000256" key="2">
    <source>
        <dbReference type="ARBA" id="ARBA00010752"/>
    </source>
</evidence>
<proteinExistence type="inferred from homology"/>
<evidence type="ECO:0000259" key="10">
    <source>
        <dbReference type="Pfam" id="PF00712"/>
    </source>
</evidence>
<dbReference type="GO" id="GO:0003677">
    <property type="term" value="F:DNA binding"/>
    <property type="evidence" value="ECO:0007669"/>
    <property type="project" value="UniProtKB-UniRule"/>
</dbReference>
<comment type="caution">
    <text evidence="13">The sequence shown here is derived from an EMBL/GenBank/DDBJ whole genome shotgun (WGS) entry which is preliminary data.</text>
</comment>
<dbReference type="AlphaFoldDB" id="A0A934K0H7"/>
<keyword evidence="7 9" id="KW-0239">DNA-directed DNA polymerase</keyword>
<dbReference type="SMART" id="SM00480">
    <property type="entry name" value="POL3Bc"/>
    <property type="match status" value="1"/>
</dbReference>
<feature type="domain" description="DNA polymerase III beta sliding clamp central" evidence="11">
    <location>
        <begin position="131"/>
        <end position="246"/>
    </location>
</feature>
<evidence type="ECO:0000256" key="3">
    <source>
        <dbReference type="ARBA" id="ARBA00022490"/>
    </source>
</evidence>
<keyword evidence="5 9" id="KW-0548">Nucleotidyltransferase</keyword>
<dbReference type="InterPro" id="IPR022635">
    <property type="entry name" value="DNA_polIII_beta_C"/>
</dbReference>
<keyword evidence="3 9" id="KW-0963">Cytoplasm</keyword>
<evidence type="ECO:0000256" key="5">
    <source>
        <dbReference type="ARBA" id="ARBA00022695"/>
    </source>
</evidence>
<dbReference type="InterPro" id="IPR046938">
    <property type="entry name" value="DNA_clamp_sf"/>
</dbReference>
<evidence type="ECO:0000256" key="4">
    <source>
        <dbReference type="ARBA" id="ARBA00022679"/>
    </source>
</evidence>
<dbReference type="Pfam" id="PF02768">
    <property type="entry name" value="DNA_pol3_beta_3"/>
    <property type="match status" value="1"/>
</dbReference>
<keyword evidence="8" id="KW-0238">DNA-binding</keyword>
<dbReference type="GO" id="GO:0005737">
    <property type="term" value="C:cytoplasm"/>
    <property type="evidence" value="ECO:0007669"/>
    <property type="project" value="UniProtKB-SubCell"/>
</dbReference>
<evidence type="ECO:0000256" key="1">
    <source>
        <dbReference type="ARBA" id="ARBA00004496"/>
    </source>
</evidence>
<dbReference type="Pfam" id="PF02767">
    <property type="entry name" value="DNA_pol3_beta_2"/>
    <property type="match status" value="1"/>
</dbReference>
<sequence length="371" mass="40206">MKLTCQPHVLSHALQIVSRAISTRTTLPILNNILLETTSEGLSLTATNLEIGIRKVVPAEVADEGSTTAPARLLTDFVATLPEAPLEMELDTGTQTLTVRCGRFDTRIKCIEADEFPPGPRPDEGDRLSIPLEGLLSAIEQTQMAASTDEARPVLTGELLHIEGTKLILVATDGHRLAERKLEASTAEELEARLIVPARALGELPRAFRGESGEVEVLVSKARNQIFFRAGTSEVTSRLIDGTYPNYSQVIPSKSSTSIRLSTSELMQTVRAVSLFARDSANVIRVRAQQGALVLSATTNEVGDSRAELGAEVDGSEIQIAFNARYVLDALAVISEEQVEFRFDGPLSPGLIKSPNSEDYLYVIMPVRVAM</sequence>
<evidence type="ECO:0000256" key="6">
    <source>
        <dbReference type="ARBA" id="ARBA00022705"/>
    </source>
</evidence>
<keyword evidence="14" id="KW-1185">Reference proteome</keyword>
<comment type="subcellular location">
    <subcellularLocation>
        <location evidence="1 9">Cytoplasm</location>
    </subcellularLocation>
</comment>
<dbReference type="GO" id="GO:0003887">
    <property type="term" value="F:DNA-directed DNA polymerase activity"/>
    <property type="evidence" value="ECO:0007669"/>
    <property type="project" value="UniProtKB-UniRule"/>
</dbReference>
<dbReference type="Pfam" id="PF00712">
    <property type="entry name" value="DNA_pol3_beta"/>
    <property type="match status" value="1"/>
</dbReference>
<dbReference type="PANTHER" id="PTHR30478:SF0">
    <property type="entry name" value="BETA SLIDING CLAMP"/>
    <property type="match status" value="1"/>
</dbReference>
<dbReference type="Proteomes" id="UP000612893">
    <property type="component" value="Unassembled WGS sequence"/>
</dbReference>
<dbReference type="RefSeq" id="WP_338202801.1">
    <property type="nucleotide sequence ID" value="NZ_JAEKNR010000147.1"/>
</dbReference>
<dbReference type="InterPro" id="IPR022637">
    <property type="entry name" value="DNA_polIII_beta_cen"/>
</dbReference>
<dbReference type="Gene3D" id="3.70.10.10">
    <property type="match status" value="1"/>
</dbReference>
<feature type="domain" description="DNA polymerase III beta sliding clamp N-terminal" evidence="10">
    <location>
        <begin position="1"/>
        <end position="117"/>
    </location>
</feature>
<gene>
    <name evidence="13" type="primary">dnaN</name>
    <name evidence="13" type="ORF">JF922_14675</name>
</gene>
<evidence type="ECO:0000256" key="8">
    <source>
        <dbReference type="ARBA" id="ARBA00023125"/>
    </source>
</evidence>
<dbReference type="NCBIfam" id="TIGR00663">
    <property type="entry name" value="dnan"/>
    <property type="match status" value="1"/>
</dbReference>
<dbReference type="CDD" id="cd00140">
    <property type="entry name" value="beta_clamp"/>
    <property type="match status" value="1"/>
</dbReference>
<dbReference type="EMBL" id="JAEKNR010000147">
    <property type="protein sequence ID" value="MBJ7599306.1"/>
    <property type="molecule type" value="Genomic_DNA"/>
</dbReference>
<evidence type="ECO:0000313" key="13">
    <source>
        <dbReference type="EMBL" id="MBJ7599306.1"/>
    </source>
</evidence>
<keyword evidence="6 9" id="KW-0235">DNA replication</keyword>
<accession>A0A934K0H7</accession>
<comment type="similarity">
    <text evidence="2 9">Belongs to the beta sliding clamp family.</text>
</comment>
<organism evidence="13 14">
    <name type="scientific">Candidatus Nephthysia bennettiae</name>
    <dbReference type="NCBI Taxonomy" id="3127016"/>
    <lineage>
        <taxon>Bacteria</taxon>
        <taxon>Bacillati</taxon>
        <taxon>Candidatus Dormiibacterota</taxon>
        <taxon>Candidatus Dormibacteria</taxon>
        <taxon>Candidatus Dormibacterales</taxon>
        <taxon>Candidatus Dormibacteraceae</taxon>
        <taxon>Candidatus Nephthysia</taxon>
    </lineage>
</organism>
<reference evidence="13" key="1">
    <citation type="submission" date="2020-10" db="EMBL/GenBank/DDBJ databases">
        <title>Ca. Dormibacterota MAGs.</title>
        <authorList>
            <person name="Montgomery K."/>
        </authorList>
    </citation>
    <scope>NUCLEOTIDE SEQUENCE [LARGE SCALE GENOMIC DNA]</scope>
    <source>
        <strain evidence="13">SC8812_S17_10</strain>
    </source>
</reference>
<dbReference type="PIRSF" id="PIRSF000804">
    <property type="entry name" value="DNA_pol_III_b"/>
    <property type="match status" value="1"/>
</dbReference>
<comment type="function">
    <text evidence="9">Confers DNA tethering and processivity to DNA polymerases and other proteins. Acts as a clamp, forming a ring around DNA (a reaction catalyzed by the clamp-loading complex) which diffuses in an ATP-independent manner freely and bidirectionally along dsDNA. Initially characterized for its ability to contact the catalytic subunit of DNA polymerase III (Pol III), a complex, multichain enzyme responsible for most of the replicative synthesis in bacteria; Pol III exhibits 3'-5' exonuclease proofreading activity. The beta chain is required for initiation of replication as well as for processivity of DNA replication.</text>
</comment>
<evidence type="ECO:0000256" key="7">
    <source>
        <dbReference type="ARBA" id="ARBA00022932"/>
    </source>
</evidence>
<feature type="domain" description="DNA polymerase III beta sliding clamp C-terminal" evidence="12">
    <location>
        <begin position="249"/>
        <end position="368"/>
    </location>
</feature>
<dbReference type="InterPro" id="IPR022634">
    <property type="entry name" value="DNA_polIII_beta_N"/>
</dbReference>
<dbReference type="GO" id="GO:0008408">
    <property type="term" value="F:3'-5' exonuclease activity"/>
    <property type="evidence" value="ECO:0007669"/>
    <property type="project" value="InterPro"/>
</dbReference>
<evidence type="ECO:0000256" key="9">
    <source>
        <dbReference type="PIRNR" id="PIRNR000804"/>
    </source>
</evidence>
<keyword evidence="4 9" id="KW-0808">Transferase</keyword>
<dbReference type="Gene3D" id="3.10.150.10">
    <property type="entry name" value="DNA Polymerase III, subunit A, domain 2"/>
    <property type="match status" value="1"/>
</dbReference>
<dbReference type="GO" id="GO:0006271">
    <property type="term" value="P:DNA strand elongation involved in DNA replication"/>
    <property type="evidence" value="ECO:0007669"/>
    <property type="project" value="TreeGrafter"/>
</dbReference>
<dbReference type="PANTHER" id="PTHR30478">
    <property type="entry name" value="DNA POLYMERASE III SUBUNIT BETA"/>
    <property type="match status" value="1"/>
</dbReference>
<evidence type="ECO:0000313" key="14">
    <source>
        <dbReference type="Proteomes" id="UP000612893"/>
    </source>
</evidence>
<name>A0A934K0H7_9BACT</name>
<dbReference type="InterPro" id="IPR001001">
    <property type="entry name" value="DNA_polIII_beta"/>
</dbReference>
<comment type="subunit">
    <text evidence="9">Forms a ring-shaped head-to-tail homodimer around DNA.</text>
</comment>
<protein>
    <recommendedName>
        <fullName evidence="9">Beta sliding clamp</fullName>
    </recommendedName>
</protein>
<dbReference type="GO" id="GO:0009360">
    <property type="term" value="C:DNA polymerase III complex"/>
    <property type="evidence" value="ECO:0007669"/>
    <property type="project" value="InterPro"/>
</dbReference>
<evidence type="ECO:0000259" key="11">
    <source>
        <dbReference type="Pfam" id="PF02767"/>
    </source>
</evidence>
<dbReference type="SUPFAM" id="SSF55979">
    <property type="entry name" value="DNA clamp"/>
    <property type="match status" value="3"/>
</dbReference>
<evidence type="ECO:0000259" key="12">
    <source>
        <dbReference type="Pfam" id="PF02768"/>
    </source>
</evidence>